<keyword evidence="6" id="KW-1003">Cell membrane</keyword>
<dbReference type="InterPro" id="IPR002035">
    <property type="entry name" value="VWF_A"/>
</dbReference>
<keyword evidence="14" id="KW-0539">Nucleus</keyword>
<proteinExistence type="inferred from homology"/>
<dbReference type="GO" id="GO:0071277">
    <property type="term" value="P:cellular response to calcium ion"/>
    <property type="evidence" value="ECO:0007669"/>
    <property type="project" value="TreeGrafter"/>
</dbReference>
<keyword evidence="12" id="KW-0965">Cell junction</keyword>
<dbReference type="Gene3D" id="3.40.50.410">
    <property type="entry name" value="von Willebrand factor, type A domain"/>
    <property type="match status" value="1"/>
</dbReference>
<reference evidence="22" key="2">
    <citation type="journal article" date="2016" name="Sci. Rep.">
        <title>Dictyocaulus viviparus genome, variome and transcriptome elucidate lungworm biology and support future intervention.</title>
        <authorList>
            <person name="McNulty S.N."/>
            <person name="Strube C."/>
            <person name="Rosa B.A."/>
            <person name="Martin J.C."/>
            <person name="Tyagi R."/>
            <person name="Choi Y.J."/>
            <person name="Wang Q."/>
            <person name="Hallsworth Pepin K."/>
            <person name="Zhang X."/>
            <person name="Ozersky P."/>
            <person name="Wilson R.K."/>
            <person name="Sternberg P.W."/>
            <person name="Gasser R.B."/>
            <person name="Mitreva M."/>
        </authorList>
    </citation>
    <scope>NUCLEOTIDE SEQUENCE [LARGE SCALE GENOMIC DNA]</scope>
    <source>
        <strain evidence="22">HannoverDv2000</strain>
    </source>
</reference>
<evidence type="ECO:0000256" key="7">
    <source>
        <dbReference type="ARBA" id="ARBA00022490"/>
    </source>
</evidence>
<dbReference type="Proteomes" id="UP000053766">
    <property type="component" value="Unassembled WGS sequence"/>
</dbReference>
<organism evidence="21 22">
    <name type="scientific">Dictyocaulus viviparus</name>
    <name type="common">Bovine lungworm</name>
    <dbReference type="NCBI Taxonomy" id="29172"/>
    <lineage>
        <taxon>Eukaryota</taxon>
        <taxon>Metazoa</taxon>
        <taxon>Ecdysozoa</taxon>
        <taxon>Nematoda</taxon>
        <taxon>Chromadorea</taxon>
        <taxon>Rhabditida</taxon>
        <taxon>Rhabditina</taxon>
        <taxon>Rhabditomorpha</taxon>
        <taxon>Strongyloidea</taxon>
        <taxon>Metastrongylidae</taxon>
        <taxon>Dictyocaulus</taxon>
    </lineage>
</organism>
<dbReference type="GO" id="GO:0005544">
    <property type="term" value="F:calcium-dependent phospholipid binding"/>
    <property type="evidence" value="ECO:0007669"/>
    <property type="project" value="InterPro"/>
</dbReference>
<feature type="domain" description="C2" evidence="19">
    <location>
        <begin position="130"/>
        <end position="256"/>
    </location>
</feature>
<dbReference type="InterPro" id="IPR036465">
    <property type="entry name" value="vWFA_dom_sf"/>
</dbReference>
<accession>A0A0D8XM74</accession>
<dbReference type="EMBL" id="KN716444">
    <property type="protein sequence ID" value="KJH44842.1"/>
    <property type="molecule type" value="Genomic_DNA"/>
</dbReference>
<evidence type="ECO:0000256" key="1">
    <source>
        <dbReference type="ARBA" id="ARBA00004123"/>
    </source>
</evidence>
<dbReference type="PANTHER" id="PTHR10857">
    <property type="entry name" value="COPINE"/>
    <property type="match status" value="1"/>
</dbReference>
<dbReference type="GO" id="GO:0005737">
    <property type="term" value="C:cytoplasm"/>
    <property type="evidence" value="ECO:0007669"/>
    <property type="project" value="UniProtKB-SubCell"/>
</dbReference>
<keyword evidence="13" id="KW-0472">Membrane</keyword>
<evidence type="ECO:0000256" key="17">
    <source>
        <dbReference type="ARBA" id="ARBA00074834"/>
    </source>
</evidence>
<dbReference type="AlphaFoldDB" id="A0A0D8XM74"/>
<evidence type="ECO:0000256" key="4">
    <source>
        <dbReference type="ARBA" id="ARBA00004496"/>
    </source>
</evidence>
<dbReference type="InterPro" id="IPR035892">
    <property type="entry name" value="C2_domain_sf"/>
</dbReference>
<dbReference type="FunFam" id="2.60.40.150:FF:000099">
    <property type="entry name" value="Copine 3"/>
    <property type="match status" value="1"/>
</dbReference>
<evidence type="ECO:0000256" key="8">
    <source>
        <dbReference type="ARBA" id="ARBA00022553"/>
    </source>
</evidence>
<dbReference type="GO" id="GO:0005634">
    <property type="term" value="C:nucleus"/>
    <property type="evidence" value="ECO:0007669"/>
    <property type="project" value="UniProtKB-SubCell"/>
</dbReference>
<dbReference type="OrthoDB" id="5855668at2759"/>
<keyword evidence="10" id="KW-0677">Repeat</keyword>
<feature type="domain" description="VWFA" evidence="20">
    <location>
        <begin position="299"/>
        <end position="473"/>
    </location>
</feature>
<evidence type="ECO:0000256" key="10">
    <source>
        <dbReference type="ARBA" id="ARBA00022737"/>
    </source>
</evidence>
<dbReference type="PROSITE" id="PS50004">
    <property type="entry name" value="C2"/>
    <property type="match status" value="2"/>
</dbReference>
<comment type="similarity">
    <text evidence="5">Belongs to the copine family.</text>
</comment>
<evidence type="ECO:0000256" key="11">
    <source>
        <dbReference type="ARBA" id="ARBA00022837"/>
    </source>
</evidence>
<dbReference type="InterPro" id="IPR010734">
    <property type="entry name" value="Copine_C"/>
</dbReference>
<dbReference type="InterPro" id="IPR037768">
    <property type="entry name" value="C2B_Copine"/>
</dbReference>
<evidence type="ECO:0000256" key="9">
    <source>
        <dbReference type="ARBA" id="ARBA00022723"/>
    </source>
</evidence>
<comment type="subunit">
    <text evidence="16">Monomer. Interacts with ERBB2 (preferentially with the tyrosine phosphorylated form); this interaction occurs at the cell membrane and is increased in a growth factor heregulin-dependent manner. Interacts with SHC1; this interaction may mediate the binding of CPNE3 with ERBB2. Interacts with RACK1.</text>
</comment>
<evidence type="ECO:0000256" key="14">
    <source>
        <dbReference type="ARBA" id="ARBA00023242"/>
    </source>
</evidence>
<dbReference type="SMART" id="SM00239">
    <property type="entry name" value="C2"/>
    <property type="match status" value="2"/>
</dbReference>
<dbReference type="Pfam" id="PF07002">
    <property type="entry name" value="Copine"/>
    <property type="match status" value="1"/>
</dbReference>
<evidence type="ECO:0000256" key="15">
    <source>
        <dbReference type="ARBA" id="ARBA00058857"/>
    </source>
</evidence>
<dbReference type="Gene3D" id="2.60.40.150">
    <property type="entry name" value="C2 domain"/>
    <property type="match status" value="2"/>
</dbReference>
<evidence type="ECO:0000256" key="12">
    <source>
        <dbReference type="ARBA" id="ARBA00022949"/>
    </source>
</evidence>
<gene>
    <name evidence="21" type="ORF">DICVIV_09125</name>
</gene>
<evidence type="ECO:0000259" key="19">
    <source>
        <dbReference type="PROSITE" id="PS50004"/>
    </source>
</evidence>
<reference evidence="21 22" key="1">
    <citation type="submission" date="2013-11" db="EMBL/GenBank/DDBJ databases">
        <title>Draft genome of the bovine lungworm Dictyocaulus viviparus.</title>
        <authorList>
            <person name="Mitreva M."/>
        </authorList>
    </citation>
    <scope>NUCLEOTIDE SEQUENCE [LARGE SCALE GENOMIC DNA]</scope>
    <source>
        <strain evidence="21 22">HannoverDv2000</strain>
    </source>
</reference>
<dbReference type="CDD" id="cd04047">
    <property type="entry name" value="C2B_Copine"/>
    <property type="match status" value="1"/>
</dbReference>
<comment type="subcellular location">
    <subcellularLocation>
        <location evidence="3">Cell junction</location>
        <location evidence="3">Focal adhesion</location>
    </subcellularLocation>
    <subcellularLocation>
        <location evidence="2">Cell membrane</location>
    </subcellularLocation>
    <subcellularLocation>
        <location evidence="4">Cytoplasm</location>
    </subcellularLocation>
    <subcellularLocation>
        <location evidence="1">Nucleus</location>
    </subcellularLocation>
</comment>
<name>A0A0D8XM74_DICVI</name>
<evidence type="ECO:0000313" key="22">
    <source>
        <dbReference type="Proteomes" id="UP000053766"/>
    </source>
</evidence>
<feature type="domain" description="C2" evidence="19">
    <location>
        <begin position="1"/>
        <end position="126"/>
    </location>
</feature>
<dbReference type="GO" id="GO:0005886">
    <property type="term" value="C:plasma membrane"/>
    <property type="evidence" value="ECO:0007669"/>
    <property type="project" value="UniProtKB-SubCell"/>
</dbReference>
<dbReference type="SMART" id="SM00327">
    <property type="entry name" value="VWA"/>
    <property type="match status" value="1"/>
</dbReference>
<keyword evidence="7" id="KW-0963">Cytoplasm</keyword>
<dbReference type="PANTHER" id="PTHR10857:SF106">
    <property type="entry name" value="C2 DOMAIN-CONTAINING PROTEIN"/>
    <property type="match status" value="1"/>
</dbReference>
<dbReference type="GO" id="GO:0046872">
    <property type="term" value="F:metal ion binding"/>
    <property type="evidence" value="ECO:0007669"/>
    <property type="project" value="UniProtKB-KW"/>
</dbReference>
<evidence type="ECO:0000256" key="5">
    <source>
        <dbReference type="ARBA" id="ARBA00009048"/>
    </source>
</evidence>
<evidence type="ECO:0000256" key="16">
    <source>
        <dbReference type="ARBA" id="ARBA00065466"/>
    </source>
</evidence>
<keyword evidence="9" id="KW-0479">Metal-binding</keyword>
<dbReference type="FunFam" id="2.60.40.150:FF:000042">
    <property type="entry name" value="Copine 3"/>
    <property type="match status" value="1"/>
</dbReference>
<dbReference type="GO" id="GO:0005925">
    <property type="term" value="C:focal adhesion"/>
    <property type="evidence" value="ECO:0007669"/>
    <property type="project" value="UniProtKB-SubCell"/>
</dbReference>
<evidence type="ECO:0000256" key="2">
    <source>
        <dbReference type="ARBA" id="ARBA00004236"/>
    </source>
</evidence>
<dbReference type="STRING" id="29172.A0A0D8XM74"/>
<dbReference type="SUPFAM" id="SSF49562">
    <property type="entry name" value="C2 domain (Calcium/lipid-binding domain, CaLB)"/>
    <property type="match status" value="2"/>
</dbReference>
<dbReference type="SUPFAM" id="SSF53300">
    <property type="entry name" value="vWA-like"/>
    <property type="match status" value="1"/>
</dbReference>
<evidence type="ECO:0000256" key="6">
    <source>
        <dbReference type="ARBA" id="ARBA00022475"/>
    </source>
</evidence>
<evidence type="ECO:0000256" key="13">
    <source>
        <dbReference type="ARBA" id="ARBA00023136"/>
    </source>
</evidence>
<dbReference type="InterPro" id="IPR000008">
    <property type="entry name" value="C2_dom"/>
</dbReference>
<protein>
    <recommendedName>
        <fullName evidence="17">Copine-3</fullName>
    </recommendedName>
    <alternativeName>
        <fullName evidence="18">Copine III</fullName>
    </alternativeName>
</protein>
<keyword evidence="22" id="KW-1185">Reference proteome</keyword>
<evidence type="ECO:0000256" key="3">
    <source>
        <dbReference type="ARBA" id="ARBA00004246"/>
    </source>
</evidence>
<dbReference type="Pfam" id="PF00168">
    <property type="entry name" value="C2"/>
    <property type="match status" value="2"/>
</dbReference>
<dbReference type="PROSITE" id="PS50234">
    <property type="entry name" value="VWFA"/>
    <property type="match status" value="1"/>
</dbReference>
<dbReference type="CDD" id="cd04048">
    <property type="entry name" value="C2A_Copine"/>
    <property type="match status" value="1"/>
</dbReference>
<sequence>MFDADEEVFSTPSVIILLTLKASELRDKDVFSKSDPMCVVSQFVGRLSGEGRWVECGRTEKLQNTLNPEWATQMRIQYFFEEKQTMKFEIYDIDSSSTDLSAHDFLGRVECDLAEIVSNRPFRRPLSGLKGYCGELTVWSDEIDEGSKESVQFHISARKLEKKSFFGKLDPFMKVYRINGDGTRLLAYRTEAIKKQLNPVWKPFIVNVQLLCNGDRTKPIVFECFDYHRNGSHSLVGNCQMNLDELLSKEIKSKPLINERKREKKGNRYKNSGTLEIEDVQLLKNYTFLDYIAGGTQLGFAVAVDFTASNGAVHKPTSLHYINPTQPNQYEIAIRAVIDICQHYNNSKLFDAFGFGAILPPETCVSPIFSLNFDANPTVVGLSGVLEAYRFALNRVKLYGPTNFAPVINEVAKKASSLPNDGSRYQVLLIITDGAINDMNATKSSIISASSLPLSIIIVGVGNEDFGNMKELDSDDRALSYGGHTASRDIVQQYIIIIAHNKPLYIR</sequence>
<keyword evidence="11" id="KW-0106">Calcium</keyword>
<dbReference type="InterPro" id="IPR045052">
    <property type="entry name" value="Copine"/>
</dbReference>
<evidence type="ECO:0000256" key="18">
    <source>
        <dbReference type="ARBA" id="ARBA00076171"/>
    </source>
</evidence>
<comment type="function">
    <text evidence="15">Calcium-dependent phospholipid-binding protein that plays a role in ERBB2-mediated tumor cell migration in response to growth factor heregulin stimulation.</text>
</comment>
<evidence type="ECO:0000259" key="20">
    <source>
        <dbReference type="PROSITE" id="PS50234"/>
    </source>
</evidence>
<keyword evidence="8" id="KW-0597">Phosphoprotein</keyword>
<evidence type="ECO:0000313" key="21">
    <source>
        <dbReference type="EMBL" id="KJH44842.1"/>
    </source>
</evidence>